<dbReference type="Proteomes" id="UP000187429">
    <property type="component" value="Unassembled WGS sequence"/>
</dbReference>
<feature type="compositionally biased region" description="Polar residues" evidence="8">
    <location>
        <begin position="1543"/>
        <end position="1554"/>
    </location>
</feature>
<evidence type="ECO:0000256" key="8">
    <source>
        <dbReference type="SAM" id="MobiDB-lite"/>
    </source>
</evidence>
<dbReference type="GO" id="GO:0008270">
    <property type="term" value="F:zinc ion binding"/>
    <property type="evidence" value="ECO:0007669"/>
    <property type="project" value="UniProtKB-KW"/>
</dbReference>
<evidence type="ECO:0000313" key="12">
    <source>
        <dbReference type="Proteomes" id="UP000187429"/>
    </source>
</evidence>
<feature type="region of interest" description="Disordered" evidence="8">
    <location>
        <begin position="1171"/>
        <end position="1242"/>
    </location>
</feature>
<dbReference type="Pfam" id="PF12796">
    <property type="entry name" value="Ank_2"/>
    <property type="match status" value="1"/>
</dbReference>
<evidence type="ECO:0000259" key="10">
    <source>
        <dbReference type="PROSITE" id="PS50178"/>
    </source>
</evidence>
<feature type="compositionally biased region" description="Low complexity" evidence="8">
    <location>
        <begin position="1205"/>
        <end position="1216"/>
    </location>
</feature>
<evidence type="ECO:0000259" key="9">
    <source>
        <dbReference type="PROSITE" id="PS50089"/>
    </source>
</evidence>
<dbReference type="PANTHER" id="PTHR24171">
    <property type="entry name" value="ANKYRIN REPEAT DOMAIN-CONTAINING PROTEIN 39-RELATED"/>
    <property type="match status" value="1"/>
</dbReference>
<feature type="compositionally biased region" description="Polar residues" evidence="8">
    <location>
        <begin position="757"/>
        <end position="776"/>
    </location>
</feature>
<feature type="compositionally biased region" description="Polar residues" evidence="8">
    <location>
        <begin position="1223"/>
        <end position="1242"/>
    </location>
</feature>
<evidence type="ECO:0000313" key="11">
    <source>
        <dbReference type="EMBL" id="OMJ28705.1"/>
    </source>
</evidence>
<sequence length="1808" mass="200388">MSFNATKKADSKDFLHFYDDGISLERNSTHTSLQKDHISELQIEESVRLAQSLLNDGHFDLKFPDFVVPLTPNTTHPYYGDVKKKYDPLNLYLYEHDQIQNFDFPYSIPIKTPSIANNIPIISKNISETSSNNSLQGYPKFSEIQSKFLIAVETGSTSVVKKMINIAKENFNNADKLLSFQTGINKVTPLMLATTKGHARVVSELLIAGAPVDTIDSENESALLKASYLGNLEIVSVLLKHHANPSFSDKDGWTSLHNAASFGHLDIVKLLAKNKNVVISAQSLQGHTPLMNAASKGHSKVADFLLKTGKAKVDLKNKFGENAYDIAAAGMFVDLCLLIEESERLNWLKKQATSLVKEPWDPLKAHTSHLIVIHENERSKGHFSKFLDEDITNHLSSVSAAFYHPISVFLGFKSNNTTTAEENSAITSENKLSRVRYPKDFSAFNLISGIDPPRWSNINGEPCTPDQVTLPHLEASEGSSSSWFWLTDWCLLSKSKYTRSPGIENNVSNNNEGWKYCKSGFNYANGNWKDSLDELYLNDFDDMSLDISCVRRRKWVRIMRRQIDIISFEHHNTKSININKDSPINEFKRKSFESISAANAHLNIPSQSHISDGPSFEYPCSNLDKSSSSEFKSALDNSSDSSFSSSYSEANDKNTNVYQFDNQSRQEPLLNSKENYKNYPILDDHIDDVPNSVENSSNVIVFRNVNNTKQSNPNKHIENINANDQILDVELDDSVCVIGSNASDISKISNKSHDNENNTLTNSKKAQIPTLSTEKTSKRQNLLSQEIVPANSSSVKFSTPVDSTHLSINSLPESSNNNSKSIKNLSFKQNLAQGLNHIEHKFKEATRSLSSTIYIRQYMPEQAWQPDSSAPSCINCDRKFKLFFRRHHCRRCGLVFCDICSRDREWLASRLYSLENFGSDNAVPLISSSKSINGILFIDEITKSLISSLELPNGHENITNNQNSPSLDNIATEISTKMLQKIFNSSSNENKPQSLYLIQQHRVCIPCKRAINKVDGSTKNRNVNDIPDVIKRLFGLLAAMKPNEQLDRCDYNILNNDILNTTIIKPSADDNNSGYLNEALEKEFNSLLNLNGIVMEVPLTHTEDAALMLVKMNLPALLEHSVPEINWFPDALNVYTQLTNSIQDSSDISKYNLTSDLSLGSLNIENTQNINRNSKLKSSDKSIDSSSPISIRKSKSDNNNHLLCTNSNSSGSSTQGKVASDYPETTNNDIASSSPIPDAPENSTGLYLNESYGMLDKFYREMNNVLSQSVIKIGYSNESSIHKTSKKFKLSEFSVECPVCNKLWTSVLDSIGRSPGEGWQEIQERHISECLVDMQLELGGTVKESSAENVNASDTVLSSNVVMEVSNNSNQALSTDGSNPSSNVPVLGLLDMLNESSKAGPSSGKGKLVTASASSFSSNANDLVADRLESLSGKISDNEHASNIINGDILSLNYHGFYDSKDMNSVAGKAMSLPKNLGDTPNPNSMFPIWESEERSDNNVPTIIENSFLGSSQSICNDNIGIIQNSSIRPSDINVGNPKRKNTLPSNISKSYTPSERIGDDVRGKRRDNNEEKNLKSITFNLFNQIGSLAGVIGLIPPSEAEKKPNHESRSEDDFGTTLPDLGKKYYRKHEGLSASKNRYINNPGTHTESSSSNRIDAGENAYGFFNKLVFQKIGITRDTTEPSSNELSYQSGETTNAYTSTGSGIYSANLRSAENLQSGSRGGVVTGAGSSSSDALNRKKSKSKSKVRFVSYKLSEDSPLLNQECSICFDEFECGDSVARLSCFCTFHSGCIKEWFKRNPNCPVHGI</sequence>
<keyword evidence="5 6" id="KW-0040">ANK repeat</keyword>
<feature type="region of interest" description="Disordered" evidence="8">
    <location>
        <begin position="1528"/>
        <end position="1570"/>
    </location>
</feature>
<dbReference type="InterPro" id="IPR002110">
    <property type="entry name" value="Ankyrin_rpt"/>
</dbReference>
<keyword evidence="2" id="KW-0677">Repeat</keyword>
<feature type="repeat" description="ANK" evidence="6">
    <location>
        <begin position="185"/>
        <end position="217"/>
    </location>
</feature>
<dbReference type="PROSITE" id="PS50088">
    <property type="entry name" value="ANK_REPEAT"/>
    <property type="match status" value="4"/>
</dbReference>
<feature type="repeat" description="ANK" evidence="6">
    <location>
        <begin position="218"/>
        <end position="250"/>
    </location>
</feature>
<dbReference type="InterPro" id="IPR017455">
    <property type="entry name" value="Znf_FYVE-rel"/>
</dbReference>
<keyword evidence="4" id="KW-0862">Zinc</keyword>
<keyword evidence="3 7" id="KW-0863">Zinc-finger</keyword>
<name>A0A1R1YPE5_9FUNG</name>
<evidence type="ECO:0000256" key="6">
    <source>
        <dbReference type="PROSITE-ProRule" id="PRU00023"/>
    </source>
</evidence>
<dbReference type="OrthoDB" id="660555at2759"/>
<feature type="region of interest" description="Disordered" evidence="8">
    <location>
        <begin position="1718"/>
        <end position="1740"/>
    </location>
</feature>
<dbReference type="SUPFAM" id="SSF57903">
    <property type="entry name" value="FYVE/PHD zinc finger"/>
    <property type="match status" value="1"/>
</dbReference>
<evidence type="ECO:0000256" key="4">
    <source>
        <dbReference type="ARBA" id="ARBA00022833"/>
    </source>
</evidence>
<dbReference type="InterPro" id="IPR000306">
    <property type="entry name" value="Znf_FYVE"/>
</dbReference>
<evidence type="ECO:0000256" key="7">
    <source>
        <dbReference type="PROSITE-ProRule" id="PRU00175"/>
    </source>
</evidence>
<dbReference type="PROSITE" id="PS50178">
    <property type="entry name" value="ZF_FYVE"/>
    <property type="match status" value="1"/>
</dbReference>
<feature type="compositionally biased region" description="Basic and acidic residues" evidence="8">
    <location>
        <begin position="1600"/>
        <end position="1613"/>
    </location>
</feature>
<dbReference type="EMBL" id="LSSM01000504">
    <property type="protein sequence ID" value="OMJ28705.1"/>
    <property type="molecule type" value="Genomic_DNA"/>
</dbReference>
<feature type="domain" description="FYVE-type" evidence="10">
    <location>
        <begin position="867"/>
        <end position="904"/>
    </location>
</feature>
<organism evidence="11 12">
    <name type="scientific">Smittium culicis</name>
    <dbReference type="NCBI Taxonomy" id="133412"/>
    <lineage>
        <taxon>Eukaryota</taxon>
        <taxon>Fungi</taxon>
        <taxon>Fungi incertae sedis</taxon>
        <taxon>Zoopagomycota</taxon>
        <taxon>Kickxellomycotina</taxon>
        <taxon>Harpellomycetes</taxon>
        <taxon>Harpellales</taxon>
        <taxon>Legeriomycetaceae</taxon>
        <taxon>Smittium</taxon>
    </lineage>
</organism>
<evidence type="ECO:0000256" key="3">
    <source>
        <dbReference type="ARBA" id="ARBA00022771"/>
    </source>
</evidence>
<dbReference type="SMART" id="SM00064">
    <property type="entry name" value="FYVE"/>
    <property type="match status" value="1"/>
</dbReference>
<reference evidence="12" key="1">
    <citation type="submission" date="2017-01" db="EMBL/GenBank/DDBJ databases">
        <authorList>
            <person name="Wang Y."/>
            <person name="White M."/>
            <person name="Kvist S."/>
            <person name="Moncalvo J.-M."/>
        </authorList>
    </citation>
    <scope>NUCLEOTIDE SEQUENCE [LARGE SCALE GENOMIC DNA]</scope>
    <source>
        <strain evidence="12">ID-206-W2</strain>
    </source>
</reference>
<evidence type="ECO:0000256" key="1">
    <source>
        <dbReference type="ARBA" id="ARBA00022723"/>
    </source>
</evidence>
<comment type="caution">
    <text evidence="11">The sequence shown here is derived from an EMBL/GenBank/DDBJ whole genome shotgun (WGS) entry which is preliminary data.</text>
</comment>
<dbReference type="PANTHER" id="PTHR24171:SF9">
    <property type="entry name" value="ANKYRIN REPEAT DOMAIN-CONTAINING PROTEIN 39"/>
    <property type="match status" value="1"/>
</dbReference>
<dbReference type="InterPro" id="IPR001841">
    <property type="entry name" value="Znf_RING"/>
</dbReference>
<dbReference type="SUPFAM" id="SSF57850">
    <property type="entry name" value="RING/U-box"/>
    <property type="match status" value="1"/>
</dbReference>
<dbReference type="InterPro" id="IPR036770">
    <property type="entry name" value="Ankyrin_rpt-contain_sf"/>
</dbReference>
<proteinExistence type="predicted"/>
<feature type="region of interest" description="Disordered" evidence="8">
    <location>
        <begin position="746"/>
        <end position="776"/>
    </location>
</feature>
<feature type="domain" description="RING-type" evidence="9">
    <location>
        <begin position="1766"/>
        <end position="1806"/>
    </location>
</feature>
<dbReference type="CDD" id="cd16489">
    <property type="entry name" value="mRING-CH-C4HC2H_ZNRF"/>
    <property type="match status" value="1"/>
</dbReference>
<dbReference type="PROSITE" id="PS50297">
    <property type="entry name" value="ANK_REP_REGION"/>
    <property type="match status" value="3"/>
</dbReference>
<dbReference type="Pfam" id="PF01363">
    <property type="entry name" value="FYVE"/>
    <property type="match status" value="1"/>
</dbReference>
<dbReference type="SMART" id="SM00248">
    <property type="entry name" value="ANK"/>
    <property type="match status" value="5"/>
</dbReference>
<gene>
    <name evidence="11" type="ORF">AYI69_g1815</name>
</gene>
<protein>
    <submittedName>
        <fullName evidence="11">Ankyrin repeat domain-containing protein 6</fullName>
    </submittedName>
</protein>
<evidence type="ECO:0000256" key="5">
    <source>
        <dbReference type="ARBA" id="ARBA00023043"/>
    </source>
</evidence>
<dbReference type="SUPFAM" id="SSF48403">
    <property type="entry name" value="Ankyrin repeat"/>
    <property type="match status" value="1"/>
</dbReference>
<feature type="repeat" description="ANK" evidence="6">
    <location>
        <begin position="285"/>
        <end position="309"/>
    </location>
</feature>
<dbReference type="InterPro" id="IPR013083">
    <property type="entry name" value="Znf_RING/FYVE/PHD"/>
</dbReference>
<accession>A0A1R1YPE5</accession>
<dbReference type="Pfam" id="PF00023">
    <property type="entry name" value="Ank"/>
    <property type="match status" value="1"/>
</dbReference>
<feature type="repeat" description="ANK" evidence="6">
    <location>
        <begin position="251"/>
        <end position="271"/>
    </location>
</feature>
<dbReference type="PROSITE" id="PS50089">
    <property type="entry name" value="ZF_RING_2"/>
    <property type="match status" value="1"/>
</dbReference>
<feature type="region of interest" description="Disordered" evidence="8">
    <location>
        <begin position="1599"/>
        <end position="1622"/>
    </location>
</feature>
<dbReference type="Pfam" id="PF13639">
    <property type="entry name" value="zf-RING_2"/>
    <property type="match status" value="1"/>
</dbReference>
<dbReference type="Gene3D" id="1.25.40.20">
    <property type="entry name" value="Ankyrin repeat-containing domain"/>
    <property type="match status" value="1"/>
</dbReference>
<keyword evidence="1" id="KW-0479">Metal-binding</keyword>
<dbReference type="InterPro" id="IPR011011">
    <property type="entry name" value="Znf_FYVE_PHD"/>
</dbReference>
<evidence type="ECO:0000256" key="2">
    <source>
        <dbReference type="ARBA" id="ARBA00022737"/>
    </source>
</evidence>
<feature type="compositionally biased region" description="Basic and acidic residues" evidence="8">
    <location>
        <begin position="1557"/>
        <end position="1570"/>
    </location>
</feature>
<dbReference type="Gene3D" id="3.30.40.10">
    <property type="entry name" value="Zinc/RING finger domain, C3HC4 (zinc finger)"/>
    <property type="match status" value="2"/>
</dbReference>
<keyword evidence="12" id="KW-1185">Reference proteome</keyword>